<evidence type="ECO:0000256" key="7">
    <source>
        <dbReference type="ARBA" id="ARBA00023136"/>
    </source>
</evidence>
<comment type="caution">
    <text evidence="11">The sequence shown here is derived from an EMBL/GenBank/DDBJ whole genome shotgun (WGS) entry which is preliminary data.</text>
</comment>
<dbReference type="InterPro" id="IPR006702">
    <property type="entry name" value="CASP_dom"/>
</dbReference>
<comment type="subcellular location">
    <subcellularLocation>
        <location evidence="1 8">Cell membrane</location>
        <topology evidence="1 8">Multi-pass membrane protein</topology>
    </subcellularLocation>
</comment>
<evidence type="ECO:0000256" key="1">
    <source>
        <dbReference type="ARBA" id="ARBA00004651"/>
    </source>
</evidence>
<keyword evidence="4 8" id="KW-1003">Cell membrane</keyword>
<dbReference type="EMBL" id="JAMQYH010000004">
    <property type="protein sequence ID" value="KAJ1689661.1"/>
    <property type="molecule type" value="Genomic_DNA"/>
</dbReference>
<comment type="subunit">
    <text evidence="3 8">Homodimer and heterodimers.</text>
</comment>
<feature type="domain" description="Casparian strip membrane protein" evidence="10">
    <location>
        <begin position="249"/>
        <end position="383"/>
    </location>
</feature>
<sequence length="400" mass="43611">MAPSPLRSPTGETPQPPTPRSPPQSFHSPLQSPSHEPASSGNHFIPPSSPVNNTNTNTNTNNTNSLLQSPTGKGLPSSIQKSPNHFQSPISSPSHGPVSSGNHSIPPSSPLGNNNSNKSPLLSPSPNHLSISLSPSNNNRQENHKETQLNHKPILSPRLYPLHLRSSKQSFQVQPPSLHSLSESEPSPSSLAVISNPVNETNKRVNYDEEAIDSPLRTVNLDRSDGPRGVSGSGGGDNYVIAEAVWRAEVRRAAVALRVLAAVLCMVSFSVMAADWTEGWDGDSYRRHEEYQYVLTVNVITFVYSSIQLFLEIHRVITMRHAIPRPLSYYIDLIMDQILAYLLMSASSVAASHNDIWSSRFGGDEFTKKINGSVVVSFVAFIAVALSSVISTYVLFRWLA</sequence>
<reference evidence="11" key="1">
    <citation type="journal article" date="2022" name="Cell">
        <title>Repeat-based holocentromeres influence genome architecture and karyotype evolution.</title>
        <authorList>
            <person name="Hofstatter P.G."/>
            <person name="Thangavel G."/>
            <person name="Lux T."/>
            <person name="Neumann P."/>
            <person name="Vondrak T."/>
            <person name="Novak P."/>
            <person name="Zhang M."/>
            <person name="Costa L."/>
            <person name="Castellani M."/>
            <person name="Scott A."/>
            <person name="Toegelov H."/>
            <person name="Fuchs J."/>
            <person name="Mata-Sucre Y."/>
            <person name="Dias Y."/>
            <person name="Vanzela A.L.L."/>
            <person name="Huettel B."/>
            <person name="Almeida C.C.S."/>
            <person name="Simkova H."/>
            <person name="Souza G."/>
            <person name="Pedrosa-Harand A."/>
            <person name="Macas J."/>
            <person name="Mayer K.F.X."/>
            <person name="Houben A."/>
            <person name="Marques A."/>
        </authorList>
    </citation>
    <scope>NUCLEOTIDE SEQUENCE</scope>
    <source>
        <strain evidence="11">RhyBre1mFocal</strain>
    </source>
</reference>
<evidence type="ECO:0000313" key="11">
    <source>
        <dbReference type="EMBL" id="KAJ1689661.1"/>
    </source>
</evidence>
<feature type="compositionally biased region" description="Low complexity" evidence="9">
    <location>
        <begin position="175"/>
        <end position="191"/>
    </location>
</feature>
<keyword evidence="7 8" id="KW-0472">Membrane</keyword>
<comment type="caution">
    <text evidence="8">Lacks conserved residue(s) required for the propagation of feature annotation.</text>
</comment>
<dbReference type="OrthoDB" id="672180at2759"/>
<feature type="compositionally biased region" description="Low complexity" evidence="9">
    <location>
        <begin position="52"/>
        <end position="64"/>
    </location>
</feature>
<evidence type="ECO:0000256" key="4">
    <source>
        <dbReference type="ARBA" id="ARBA00022475"/>
    </source>
</evidence>
<evidence type="ECO:0000256" key="9">
    <source>
        <dbReference type="SAM" id="MobiDB-lite"/>
    </source>
</evidence>
<evidence type="ECO:0000259" key="10">
    <source>
        <dbReference type="Pfam" id="PF04535"/>
    </source>
</evidence>
<accession>A0A9Q0C995</accession>
<feature type="compositionally biased region" description="Low complexity" evidence="9">
    <location>
        <begin position="104"/>
        <end position="139"/>
    </location>
</feature>
<dbReference type="Pfam" id="PF04535">
    <property type="entry name" value="CASP_dom"/>
    <property type="match status" value="1"/>
</dbReference>
<dbReference type="GO" id="GO:0005886">
    <property type="term" value="C:plasma membrane"/>
    <property type="evidence" value="ECO:0007669"/>
    <property type="project" value="UniProtKB-SubCell"/>
</dbReference>
<dbReference type="AlphaFoldDB" id="A0A9Q0C995"/>
<feature type="compositionally biased region" description="Polar residues" evidence="9">
    <location>
        <begin position="65"/>
        <end position="103"/>
    </location>
</feature>
<dbReference type="Proteomes" id="UP001151287">
    <property type="component" value="Unassembled WGS sequence"/>
</dbReference>
<dbReference type="PANTHER" id="PTHR33573">
    <property type="entry name" value="CASP-LIKE PROTEIN 4A4"/>
    <property type="match status" value="1"/>
</dbReference>
<name>A0A9Q0C995_9POAL</name>
<protein>
    <recommendedName>
        <fullName evidence="8">CASP-like protein</fullName>
    </recommendedName>
</protein>
<evidence type="ECO:0000313" key="12">
    <source>
        <dbReference type="Proteomes" id="UP001151287"/>
    </source>
</evidence>
<gene>
    <name evidence="11" type="ORF">LUZ63_013816</name>
</gene>
<feature type="transmembrane region" description="Helical" evidence="8">
    <location>
        <begin position="293"/>
        <end position="317"/>
    </location>
</feature>
<keyword evidence="5 8" id="KW-0812">Transmembrane</keyword>
<evidence type="ECO:0000256" key="3">
    <source>
        <dbReference type="ARBA" id="ARBA00011489"/>
    </source>
</evidence>
<feature type="region of interest" description="Disordered" evidence="9">
    <location>
        <begin position="168"/>
        <end position="194"/>
    </location>
</feature>
<feature type="transmembrane region" description="Helical" evidence="8">
    <location>
        <begin position="255"/>
        <end position="273"/>
    </location>
</feature>
<keyword evidence="12" id="KW-1185">Reference proteome</keyword>
<evidence type="ECO:0000256" key="5">
    <source>
        <dbReference type="ARBA" id="ARBA00022692"/>
    </source>
</evidence>
<evidence type="ECO:0000256" key="6">
    <source>
        <dbReference type="ARBA" id="ARBA00022989"/>
    </source>
</evidence>
<dbReference type="PANTHER" id="PTHR33573:SF50">
    <property type="entry name" value="CASP-LIKE PROTEIN 4A3"/>
    <property type="match status" value="1"/>
</dbReference>
<keyword evidence="6 8" id="KW-1133">Transmembrane helix</keyword>
<feature type="compositionally biased region" description="Polar residues" evidence="9">
    <location>
        <begin position="26"/>
        <end position="42"/>
    </location>
</feature>
<feature type="region of interest" description="Disordered" evidence="9">
    <location>
        <begin position="1"/>
        <end position="155"/>
    </location>
</feature>
<proteinExistence type="inferred from homology"/>
<organism evidence="11 12">
    <name type="scientific">Rhynchospora breviuscula</name>
    <dbReference type="NCBI Taxonomy" id="2022672"/>
    <lineage>
        <taxon>Eukaryota</taxon>
        <taxon>Viridiplantae</taxon>
        <taxon>Streptophyta</taxon>
        <taxon>Embryophyta</taxon>
        <taxon>Tracheophyta</taxon>
        <taxon>Spermatophyta</taxon>
        <taxon>Magnoliopsida</taxon>
        <taxon>Liliopsida</taxon>
        <taxon>Poales</taxon>
        <taxon>Cyperaceae</taxon>
        <taxon>Cyperoideae</taxon>
        <taxon>Rhynchosporeae</taxon>
        <taxon>Rhynchospora</taxon>
    </lineage>
</organism>
<feature type="transmembrane region" description="Helical" evidence="8">
    <location>
        <begin position="370"/>
        <end position="396"/>
    </location>
</feature>
<evidence type="ECO:0000256" key="2">
    <source>
        <dbReference type="ARBA" id="ARBA00007651"/>
    </source>
</evidence>
<comment type="similarity">
    <text evidence="2 8">Belongs to the Casparian strip membrane proteins (CASP) family.</text>
</comment>
<evidence type="ECO:0000256" key="8">
    <source>
        <dbReference type="RuleBase" id="RU361233"/>
    </source>
</evidence>